<evidence type="ECO:0000313" key="2">
    <source>
        <dbReference type="Proteomes" id="UP000094707"/>
    </source>
</evidence>
<dbReference type="EMBL" id="LT607756">
    <property type="protein sequence ID" value="SCG86417.1"/>
    <property type="molecule type" value="Genomic_DNA"/>
</dbReference>
<dbReference type="AlphaFoldDB" id="A0A1D3L482"/>
<sequence length="177" mass="18955">MKRYIFLVLAILAVVVFASGCTTSTNQTYNESGVSFDYPMGWTKLSASQMSTEVEGAAPMVAAVADEDSISNNTYQTLVAVQKTNSTGTLDEGVSASKSALLGAGAVVVSESNLTVDGSTAREFTYTMKIGSVDKKESIIIFEKNNYIYAITLSAKASDFDGQKENFDMIVKSFKVT</sequence>
<dbReference type="Pfam" id="PF18933">
    <property type="entry name" value="PsbP_2"/>
    <property type="match status" value="1"/>
</dbReference>
<dbReference type="PROSITE" id="PS51257">
    <property type="entry name" value="PROKAR_LIPOPROTEIN"/>
    <property type="match status" value="1"/>
</dbReference>
<reference evidence="1 2" key="1">
    <citation type="submission" date="2016-08" db="EMBL/GenBank/DDBJ databases">
        <authorList>
            <person name="Seilhamer J.J."/>
        </authorList>
    </citation>
    <scope>NUCLEOTIDE SEQUENCE [LARGE SCALE GENOMIC DNA]</scope>
    <source>
        <strain evidence="1">Buetzberg</strain>
    </source>
</reference>
<proteinExistence type="predicted"/>
<evidence type="ECO:0008006" key="3">
    <source>
        <dbReference type="Google" id="ProtNLM"/>
    </source>
</evidence>
<name>A0A1D3L482_9EURY</name>
<keyword evidence="2" id="KW-1185">Reference proteome</keyword>
<dbReference type="Gene3D" id="3.40.1000.10">
    <property type="entry name" value="Mog1/PsbP, alpha/beta/alpha sandwich"/>
    <property type="match status" value="1"/>
</dbReference>
<dbReference type="RefSeq" id="WP_071907483.1">
    <property type="nucleotide sequence ID" value="NZ_LT607756.1"/>
</dbReference>
<dbReference type="InterPro" id="IPR016123">
    <property type="entry name" value="Mog1/PsbP_a/b/a-sand"/>
</dbReference>
<dbReference type="KEGG" id="mcub:MCBB_1868"/>
<dbReference type="OrthoDB" id="82411at2157"/>
<organism evidence="1 2">
    <name type="scientific">Methanobacterium congolense</name>
    <dbReference type="NCBI Taxonomy" id="118062"/>
    <lineage>
        <taxon>Archaea</taxon>
        <taxon>Methanobacteriati</taxon>
        <taxon>Methanobacteriota</taxon>
        <taxon>Methanomada group</taxon>
        <taxon>Methanobacteria</taxon>
        <taxon>Methanobacteriales</taxon>
        <taxon>Methanobacteriaceae</taxon>
        <taxon>Methanobacterium</taxon>
    </lineage>
</organism>
<dbReference type="GeneID" id="30412706"/>
<gene>
    <name evidence="1" type="ORF">MCBB_1868</name>
</gene>
<protein>
    <recommendedName>
        <fullName evidence="3">PsbP C-terminal domain-containing protein</fullName>
    </recommendedName>
</protein>
<dbReference type="SUPFAM" id="SSF55724">
    <property type="entry name" value="Mog1p/PsbP-like"/>
    <property type="match status" value="1"/>
</dbReference>
<dbReference type="Proteomes" id="UP000094707">
    <property type="component" value="Chromosome I"/>
</dbReference>
<accession>A0A1D3L482</accession>
<evidence type="ECO:0000313" key="1">
    <source>
        <dbReference type="EMBL" id="SCG86417.1"/>
    </source>
</evidence>